<name>A0ABY4C033_9FLAO</name>
<dbReference type="RefSeq" id="WP_243551060.1">
    <property type="nucleotide sequence ID" value="NZ_CP094532.1"/>
</dbReference>
<dbReference type="Proteomes" id="UP000831460">
    <property type="component" value="Chromosome"/>
</dbReference>
<evidence type="ECO:0000256" key="2">
    <source>
        <dbReference type="SAM" id="SignalP"/>
    </source>
</evidence>
<evidence type="ECO:0000313" key="5">
    <source>
        <dbReference type="Proteomes" id="UP000831460"/>
    </source>
</evidence>
<evidence type="ECO:0000313" key="4">
    <source>
        <dbReference type="EMBL" id="UOE42115.1"/>
    </source>
</evidence>
<keyword evidence="1 2" id="KW-0732">Signal</keyword>
<protein>
    <submittedName>
        <fullName evidence="4">T9SS type A sorting domain-containing protein</fullName>
    </submittedName>
</protein>
<dbReference type="Pfam" id="PF18962">
    <property type="entry name" value="Por_Secre_tail"/>
    <property type="match status" value="1"/>
</dbReference>
<evidence type="ECO:0000259" key="3">
    <source>
        <dbReference type="Pfam" id="PF18962"/>
    </source>
</evidence>
<dbReference type="EMBL" id="CP094532">
    <property type="protein sequence ID" value="UOE42115.1"/>
    <property type="molecule type" value="Genomic_DNA"/>
</dbReference>
<dbReference type="InterPro" id="IPR026444">
    <property type="entry name" value="Secre_tail"/>
</dbReference>
<gene>
    <name evidence="4" type="ORF">MTP09_05625</name>
</gene>
<sequence>MKKHILITLIAVLATTMTVNAQSLLDEGFESGSFNPLISFETIGSFSSSPGIVSNTNFGSSKAFSFGKSVCAASCFNSYVTTLVINFSVPTLVENISWKEMEIGGNWGSQGQLLLDDGLYASDALGALPVNSGVADVVPRLKSFSINQTVTSIKLRVNDITSASEIILDDLQINYRTATVGILESTFTHHITVYPNPTDGNVTINLPESLSEFIASLYDLNGKLIQQSTYKNTKTFELNLNVQPGIYFLTINSENKKATIRLIRN</sequence>
<feature type="signal peptide" evidence="2">
    <location>
        <begin position="1"/>
        <end position="21"/>
    </location>
</feature>
<feature type="domain" description="Secretion system C-terminal sorting" evidence="3">
    <location>
        <begin position="193"/>
        <end position="261"/>
    </location>
</feature>
<keyword evidence="5" id="KW-1185">Reference proteome</keyword>
<dbReference type="NCBIfam" id="TIGR04183">
    <property type="entry name" value="Por_Secre_tail"/>
    <property type="match status" value="1"/>
</dbReference>
<evidence type="ECO:0000256" key="1">
    <source>
        <dbReference type="ARBA" id="ARBA00022729"/>
    </source>
</evidence>
<feature type="chain" id="PRO_5045464545" evidence="2">
    <location>
        <begin position="22"/>
        <end position="265"/>
    </location>
</feature>
<organism evidence="4 5">
    <name type="scientific">Chryseobacterium suipulveris</name>
    <dbReference type="NCBI Taxonomy" id="2929800"/>
    <lineage>
        <taxon>Bacteria</taxon>
        <taxon>Pseudomonadati</taxon>
        <taxon>Bacteroidota</taxon>
        <taxon>Flavobacteriia</taxon>
        <taxon>Flavobacteriales</taxon>
        <taxon>Weeksellaceae</taxon>
        <taxon>Chryseobacterium group</taxon>
        <taxon>Chryseobacterium</taxon>
    </lineage>
</organism>
<accession>A0ABY4C033</accession>
<reference evidence="4 5" key="1">
    <citation type="submission" date="2022-03" db="EMBL/GenBank/DDBJ databases">
        <title>Chryseobacterium sp. isolated from particulate matters in swine house.</title>
        <authorList>
            <person name="Won M."/>
            <person name="Kim S.-J."/>
            <person name="Kwon S.-W."/>
        </authorList>
    </citation>
    <scope>NUCLEOTIDE SEQUENCE [LARGE SCALE GENOMIC DNA]</scope>
    <source>
        <strain evidence="4 5">SC2-2</strain>
    </source>
</reference>
<proteinExistence type="predicted"/>